<keyword evidence="1" id="KW-1133">Transmembrane helix</keyword>
<keyword evidence="1" id="KW-0472">Membrane</keyword>
<dbReference type="Proteomes" id="UP000030416">
    <property type="component" value="Unassembled WGS sequence"/>
</dbReference>
<gene>
    <name evidence="2" type="ORF">CD29_01725</name>
</gene>
<evidence type="ECO:0000313" key="2">
    <source>
        <dbReference type="EMBL" id="KGR80107.1"/>
    </source>
</evidence>
<accession>A0A0A3IZ61</accession>
<name>A0A0A3IZ61_9BACL</name>
<feature type="transmembrane region" description="Helical" evidence="1">
    <location>
        <begin position="77"/>
        <end position="106"/>
    </location>
</feature>
<dbReference type="AlphaFoldDB" id="A0A0A3IZ61"/>
<comment type="caution">
    <text evidence="2">The sequence shown here is derived from an EMBL/GenBank/DDBJ whole genome shotgun (WGS) entry which is preliminary data.</text>
</comment>
<dbReference type="eggNOG" id="ENOG5033YSV">
    <property type="taxonomic scope" value="Bacteria"/>
</dbReference>
<reference evidence="2 3" key="1">
    <citation type="submission" date="2014-02" db="EMBL/GenBank/DDBJ databases">
        <title>Draft genome sequence of Lysinibacillus manganicus DSM 26584T.</title>
        <authorList>
            <person name="Zhang F."/>
            <person name="Wang G."/>
            <person name="Zhang L."/>
        </authorList>
    </citation>
    <scope>NUCLEOTIDE SEQUENCE [LARGE SCALE GENOMIC DNA]</scope>
    <source>
        <strain evidence="2 3">DSM 26584</strain>
    </source>
</reference>
<evidence type="ECO:0000256" key="1">
    <source>
        <dbReference type="SAM" id="Phobius"/>
    </source>
</evidence>
<organism evidence="2 3">
    <name type="scientific">Ureibacillus manganicus DSM 26584</name>
    <dbReference type="NCBI Taxonomy" id="1384049"/>
    <lineage>
        <taxon>Bacteria</taxon>
        <taxon>Bacillati</taxon>
        <taxon>Bacillota</taxon>
        <taxon>Bacilli</taxon>
        <taxon>Bacillales</taxon>
        <taxon>Caryophanaceae</taxon>
        <taxon>Ureibacillus</taxon>
    </lineage>
</organism>
<protein>
    <submittedName>
        <fullName evidence="2">Membrane protein</fullName>
    </submittedName>
</protein>
<feature type="transmembrane region" description="Helical" evidence="1">
    <location>
        <begin position="12"/>
        <end position="34"/>
    </location>
</feature>
<evidence type="ECO:0000313" key="3">
    <source>
        <dbReference type="Proteomes" id="UP000030416"/>
    </source>
</evidence>
<keyword evidence="3" id="KW-1185">Reference proteome</keyword>
<proteinExistence type="predicted"/>
<sequence length="156" mass="17798">MLLDYATILSYILGFIVFFLIIALIAYILSAIIYSNTAKTNGFQEIAVISWIPIINIYVLFALGSKKTTIEEVKSDALIYTLVYFGLGIVAIIPFIGFLAGIAMVILSAFYFYRLYYRWTGDQAKAILFVVLMYLTGGIFFYVYGLMKMKDRFMAW</sequence>
<keyword evidence="1" id="KW-0812">Transmembrane</keyword>
<dbReference type="EMBL" id="JPVN01000002">
    <property type="protein sequence ID" value="KGR80107.1"/>
    <property type="molecule type" value="Genomic_DNA"/>
</dbReference>
<feature type="transmembrane region" description="Helical" evidence="1">
    <location>
        <begin position="126"/>
        <end position="147"/>
    </location>
</feature>
<feature type="transmembrane region" description="Helical" evidence="1">
    <location>
        <begin position="46"/>
        <end position="65"/>
    </location>
</feature>